<reference evidence="11 12" key="1">
    <citation type="submission" date="2019-02" db="EMBL/GenBank/DDBJ databases">
        <title>Aquabacterium sp. strain KMB7.</title>
        <authorList>
            <person name="Chen W.-M."/>
        </authorList>
    </citation>
    <scope>NUCLEOTIDE SEQUENCE [LARGE SCALE GENOMIC DNA]</scope>
    <source>
        <strain evidence="11 12">KMB7</strain>
    </source>
</reference>
<dbReference type="GO" id="GO:0009244">
    <property type="term" value="P:lipopolysaccharide core region biosynthetic process"/>
    <property type="evidence" value="ECO:0007669"/>
    <property type="project" value="UniProtKB-UniRule"/>
</dbReference>
<dbReference type="GO" id="GO:0043842">
    <property type="term" value="F:Kdo transferase activity"/>
    <property type="evidence" value="ECO:0007669"/>
    <property type="project" value="UniProtKB-EC"/>
</dbReference>
<dbReference type="GO" id="GO:0009245">
    <property type="term" value="P:lipid A biosynthetic process"/>
    <property type="evidence" value="ECO:0007669"/>
    <property type="project" value="TreeGrafter"/>
</dbReference>
<comment type="subcellular location">
    <subcellularLocation>
        <location evidence="9">Cell membrane</location>
    </subcellularLocation>
</comment>
<feature type="active site" description="Proton acceptor" evidence="7">
    <location>
        <position position="64"/>
    </location>
</feature>
<dbReference type="EC" id="2.4.99.12" evidence="2 9"/>
<feature type="site" description="Transition state stabilizer" evidence="8">
    <location>
        <position position="136"/>
    </location>
</feature>
<dbReference type="InterPro" id="IPR038107">
    <property type="entry name" value="Glycos_transf_N_sf"/>
</dbReference>
<keyword evidence="4 9" id="KW-0808">Transferase</keyword>
<feature type="domain" description="3-deoxy-D-manno-octulosonic-acid transferase N-terminal" evidence="10">
    <location>
        <begin position="26"/>
        <end position="222"/>
    </location>
</feature>
<dbReference type="PANTHER" id="PTHR42755:SF1">
    <property type="entry name" value="3-DEOXY-D-MANNO-OCTULOSONIC ACID TRANSFERASE, MITOCHONDRIAL-RELATED"/>
    <property type="match status" value="1"/>
</dbReference>
<dbReference type="SUPFAM" id="SSF53756">
    <property type="entry name" value="UDP-Glycosyltransferase/glycogen phosphorylase"/>
    <property type="match status" value="1"/>
</dbReference>
<evidence type="ECO:0000256" key="2">
    <source>
        <dbReference type="ARBA" id="ARBA00012621"/>
    </source>
</evidence>
<evidence type="ECO:0000256" key="3">
    <source>
        <dbReference type="ARBA" id="ARBA00019077"/>
    </source>
</evidence>
<keyword evidence="9" id="KW-0472">Membrane</keyword>
<dbReference type="EMBL" id="SIXI01000002">
    <property type="protein sequence ID" value="TBO33037.1"/>
    <property type="molecule type" value="Genomic_DNA"/>
</dbReference>
<evidence type="ECO:0000256" key="4">
    <source>
        <dbReference type="ARBA" id="ARBA00022679"/>
    </source>
</evidence>
<evidence type="ECO:0000256" key="5">
    <source>
        <dbReference type="ARBA" id="ARBA00031445"/>
    </source>
</evidence>
<dbReference type="UniPathway" id="UPA00958"/>
<dbReference type="Proteomes" id="UP000292120">
    <property type="component" value="Unassembled WGS sequence"/>
</dbReference>
<dbReference type="CDD" id="cd01635">
    <property type="entry name" value="Glycosyltransferase_GTB-type"/>
    <property type="match status" value="1"/>
</dbReference>
<evidence type="ECO:0000256" key="1">
    <source>
        <dbReference type="ARBA" id="ARBA00004713"/>
    </source>
</evidence>
<evidence type="ECO:0000256" key="7">
    <source>
        <dbReference type="PIRSR" id="PIRSR639901-1"/>
    </source>
</evidence>
<evidence type="ECO:0000256" key="8">
    <source>
        <dbReference type="PIRSR" id="PIRSR639901-2"/>
    </source>
</evidence>
<dbReference type="Pfam" id="PF04413">
    <property type="entry name" value="Glycos_transf_N"/>
    <property type="match status" value="1"/>
</dbReference>
<dbReference type="InterPro" id="IPR007507">
    <property type="entry name" value="Glycos_transf_N"/>
</dbReference>
<evidence type="ECO:0000259" key="10">
    <source>
        <dbReference type="Pfam" id="PF04413"/>
    </source>
</evidence>
<dbReference type="PANTHER" id="PTHR42755">
    <property type="entry name" value="3-DEOXY-MANNO-OCTULOSONATE CYTIDYLYLTRANSFERASE"/>
    <property type="match status" value="1"/>
</dbReference>
<dbReference type="AlphaFoldDB" id="A0A4Q9H5V8"/>
<organism evidence="11 12">
    <name type="scientific">Aquabacterium lacunae</name>
    <dbReference type="NCBI Taxonomy" id="2528630"/>
    <lineage>
        <taxon>Bacteria</taxon>
        <taxon>Pseudomonadati</taxon>
        <taxon>Pseudomonadota</taxon>
        <taxon>Betaproteobacteria</taxon>
        <taxon>Burkholderiales</taxon>
        <taxon>Aquabacterium</taxon>
    </lineage>
</organism>
<evidence type="ECO:0000313" key="11">
    <source>
        <dbReference type="EMBL" id="TBO33037.1"/>
    </source>
</evidence>
<dbReference type="InterPro" id="IPR039901">
    <property type="entry name" value="Kdotransferase"/>
</dbReference>
<dbReference type="Gene3D" id="3.40.50.11720">
    <property type="entry name" value="3-Deoxy-D-manno-octulosonic-acid transferase, N-terminal domain"/>
    <property type="match status" value="1"/>
</dbReference>
<accession>A0A4Q9H5V8</accession>
<comment type="caution">
    <text evidence="11">The sequence shown here is derived from an EMBL/GenBank/DDBJ whole genome shotgun (WGS) entry which is preliminary data.</text>
</comment>
<comment type="function">
    <text evidence="9">Involved in lipopolysaccharide (LPS) biosynthesis. Catalyzes the transfer of 3-deoxy-D-manno-octulosonate (Kdo) residue(s) from CMP-Kdo to lipid IV(A), the tetraacyldisaccharide-1,4'-bisphosphate precursor of lipid A.</text>
</comment>
<evidence type="ECO:0000256" key="6">
    <source>
        <dbReference type="ARBA" id="ARBA00049183"/>
    </source>
</evidence>
<keyword evidence="9" id="KW-0448">Lipopolysaccharide biosynthesis</keyword>
<dbReference type="GO" id="GO:0005886">
    <property type="term" value="C:plasma membrane"/>
    <property type="evidence" value="ECO:0007669"/>
    <property type="project" value="UniProtKB-SubCell"/>
</dbReference>
<sequence length="448" mass="48885">MLRLGTPAYLWRVWARGREEPDYRLNWWQRLGWYDKAYRAQWRGAEGFRDACPVVWVHAVSLGEARAAVPLIQALRRQCAGMRLLLTHTTATGREAGKALLNAEHGDMQTWLPYDTPGAVWRFLRFHRPQVGVLMETEVWPNVQHQALEAGVPMVLANARLSEKSLRQGLRLSALMKPAAQALAAVLAQTDADARRLAQLLQGASPNGLQALRVCGNVKFDMSPDAALLARGRAWQQALKAQVPDAHLVMAASTREGEEASLLAAWQAARKPAGARLLIVPRHPQRFDEVAMRVQASGLSLSRRSQWVGDAPDAQALQAQVWLGDSMREMPAYFAASDMALLGGSFAPLGGQNLIEAAACGCPIVVGPSTFNFEEAAELSLAADAARRARDWPEGVAKALAWLQEGSAAERQARCLVFAQAHQGAADLMAREILLRLRPAGRATRGGA</sequence>
<keyword evidence="9" id="KW-1003">Cell membrane</keyword>
<proteinExistence type="inferred from homology"/>
<evidence type="ECO:0000313" key="12">
    <source>
        <dbReference type="Proteomes" id="UP000292120"/>
    </source>
</evidence>
<protein>
    <recommendedName>
        <fullName evidence="3 9">3-deoxy-D-manno-octulosonic acid transferase</fullName>
        <shortName evidence="9">Kdo transferase</shortName>
        <ecNumber evidence="2 9">2.4.99.12</ecNumber>
    </recommendedName>
    <alternativeName>
        <fullName evidence="5 9">Lipid IV(A) 3-deoxy-D-manno-octulosonic acid transferase</fullName>
    </alternativeName>
</protein>
<dbReference type="OrthoDB" id="9789797at2"/>
<comment type="similarity">
    <text evidence="9">Belongs to the glycosyltransferase group 1 family.</text>
</comment>
<feature type="site" description="Transition state stabilizer" evidence="8">
    <location>
        <position position="219"/>
    </location>
</feature>
<dbReference type="Gene3D" id="3.40.50.2000">
    <property type="entry name" value="Glycogen Phosphorylase B"/>
    <property type="match status" value="1"/>
</dbReference>
<name>A0A4Q9H5V8_9BURK</name>
<evidence type="ECO:0000256" key="9">
    <source>
        <dbReference type="RuleBase" id="RU365103"/>
    </source>
</evidence>
<gene>
    <name evidence="11" type="ORF">EYS42_06690</name>
</gene>
<comment type="pathway">
    <text evidence="1 9">Bacterial outer membrane biogenesis; LPS core biosynthesis.</text>
</comment>
<comment type="catalytic activity">
    <reaction evidence="6 9">
        <text>lipid IVA (E. coli) + CMP-3-deoxy-beta-D-manno-octulosonate = alpha-Kdo-(2-&gt;6)-lipid IVA (E. coli) + CMP + H(+)</text>
        <dbReference type="Rhea" id="RHEA:28066"/>
        <dbReference type="ChEBI" id="CHEBI:15378"/>
        <dbReference type="ChEBI" id="CHEBI:58603"/>
        <dbReference type="ChEBI" id="CHEBI:60364"/>
        <dbReference type="ChEBI" id="CHEBI:60377"/>
        <dbReference type="ChEBI" id="CHEBI:85987"/>
        <dbReference type="EC" id="2.4.99.12"/>
    </reaction>
</comment>
<keyword evidence="12" id="KW-1185">Reference proteome</keyword>